<evidence type="ECO:0000313" key="1">
    <source>
        <dbReference type="Proteomes" id="UP000095286"/>
    </source>
</evidence>
<sequence length="202" mass="22739">MRGVKGTQNCIPAGNPQIDFSDDVEPRNFPYNNNGQFVLESGVSRDSFSDYTGPYVYQNQGQEVGKPSESVAPQRVQISTSGNEGNPVNQDTYFRPKAFIPSLYPILGPHKDRFLIKVCHGGYNRFFTCYNDHSYAYFRKNLYSNPGVPPYKGNCTWADLQGERIVLCDEQDFNSMLDYAEMTGNRCITIQLSCPSGVVNKK</sequence>
<protein>
    <submittedName>
        <fullName evidence="2">BTB_2 domain-containing protein</fullName>
    </submittedName>
</protein>
<accession>A0AC35TVN0</accession>
<reference evidence="2" key="1">
    <citation type="submission" date="2016-11" db="UniProtKB">
        <authorList>
            <consortium name="WormBaseParasite"/>
        </authorList>
    </citation>
    <scope>IDENTIFICATION</scope>
    <source>
        <strain evidence="2">KR3021</strain>
    </source>
</reference>
<proteinExistence type="predicted"/>
<dbReference type="Proteomes" id="UP000095286">
    <property type="component" value="Unplaced"/>
</dbReference>
<name>A0AC35TVN0_9BILA</name>
<organism evidence="1 2">
    <name type="scientific">Rhabditophanes sp. KR3021</name>
    <dbReference type="NCBI Taxonomy" id="114890"/>
    <lineage>
        <taxon>Eukaryota</taxon>
        <taxon>Metazoa</taxon>
        <taxon>Ecdysozoa</taxon>
        <taxon>Nematoda</taxon>
        <taxon>Chromadorea</taxon>
        <taxon>Rhabditida</taxon>
        <taxon>Tylenchina</taxon>
        <taxon>Panagrolaimomorpha</taxon>
        <taxon>Strongyloidoidea</taxon>
        <taxon>Alloionematidae</taxon>
        <taxon>Rhabditophanes</taxon>
    </lineage>
</organism>
<evidence type="ECO:0000313" key="2">
    <source>
        <dbReference type="WBParaSite" id="RSKR_0000455000.1"/>
    </source>
</evidence>
<dbReference type="WBParaSite" id="RSKR_0000455000.1">
    <property type="protein sequence ID" value="RSKR_0000455000.1"/>
    <property type="gene ID" value="RSKR_0000455000"/>
</dbReference>